<keyword evidence="2" id="KW-1185">Reference proteome</keyword>
<dbReference type="Proteomes" id="UP001497680">
    <property type="component" value="Unassembled WGS sequence"/>
</dbReference>
<evidence type="ECO:0000313" key="1">
    <source>
        <dbReference type="EMBL" id="KAI6088158.1"/>
    </source>
</evidence>
<gene>
    <name evidence="1" type="ORF">F4821DRAFT_277397</name>
</gene>
<sequence>MFLWAGLGLYFGVAGALNPSTNSDDGIDISINEVPAGVCGDAISYAGYVKFPPNSMTEVYQDYHINTFYWYFEAQNNPQDSPLVIWMNGGPGASSMFGLFTENGPCNITQELIPSTNPWSWNKDYNILYVDQPVQTGFSYDVLTNGLLDLETGDINPASPDDGGNRTWIPGIFGSQKVSSTANTTETAAKHFWNFLQVWTQKFAHYDTSDTAISIWTESYGGRYGPSFAAYIQDQNSRIQNGSLAGAIIDLTTLGIINGCVDLLVQETSAPAFAYDKNSYNISGITLDEYNAAMDAWDPSWGDGCQDKIDKCLSDAGEDDPDMYGNMPEINEVEGPYLFRKQFAFYDIAHCYLDAFPGNEYLDYLANKSIQDKLGVPVNYTDISNTVGRAFNLTGDYPRRNPKGYLESIAALLDSGVQVAMVYGDRDYACNWIGGERVSLNITYSQSEAFKSAGYADVILDDSTAAAGQVRQHGLFSFTRVYQSGHMVPAYQPEVAYTLLHRTMQHKDVATGEIDVTPDYSTSGPPNSDTTLVAPPIPSMTCYLRGMASTCAQNQIEAIKDGSASIKNGVIVSPTPSPDPCPHLPSSLWGGVQSDAKGGNQFVLDSYDEL</sequence>
<evidence type="ECO:0000313" key="2">
    <source>
        <dbReference type="Proteomes" id="UP001497680"/>
    </source>
</evidence>
<dbReference type="EMBL" id="MU394303">
    <property type="protein sequence ID" value="KAI6088158.1"/>
    <property type="molecule type" value="Genomic_DNA"/>
</dbReference>
<proteinExistence type="predicted"/>
<protein>
    <submittedName>
        <fullName evidence="1">Alpha/beta-hydrolase</fullName>
    </submittedName>
</protein>
<name>A0ACC0D676_9PEZI</name>
<accession>A0ACC0D676</accession>
<organism evidence="1 2">
    <name type="scientific">Hypoxylon rubiginosum</name>
    <dbReference type="NCBI Taxonomy" id="110542"/>
    <lineage>
        <taxon>Eukaryota</taxon>
        <taxon>Fungi</taxon>
        <taxon>Dikarya</taxon>
        <taxon>Ascomycota</taxon>
        <taxon>Pezizomycotina</taxon>
        <taxon>Sordariomycetes</taxon>
        <taxon>Xylariomycetidae</taxon>
        <taxon>Xylariales</taxon>
        <taxon>Hypoxylaceae</taxon>
        <taxon>Hypoxylon</taxon>
    </lineage>
</organism>
<reference evidence="1 2" key="1">
    <citation type="journal article" date="2022" name="New Phytol.">
        <title>Ecological generalism drives hyperdiversity of secondary metabolite gene clusters in xylarialean endophytes.</title>
        <authorList>
            <person name="Franco M.E.E."/>
            <person name="Wisecaver J.H."/>
            <person name="Arnold A.E."/>
            <person name="Ju Y.M."/>
            <person name="Slot J.C."/>
            <person name="Ahrendt S."/>
            <person name="Moore L.P."/>
            <person name="Eastman K.E."/>
            <person name="Scott K."/>
            <person name="Konkel Z."/>
            <person name="Mondo S.J."/>
            <person name="Kuo A."/>
            <person name="Hayes R.D."/>
            <person name="Haridas S."/>
            <person name="Andreopoulos B."/>
            <person name="Riley R."/>
            <person name="LaButti K."/>
            <person name="Pangilinan J."/>
            <person name="Lipzen A."/>
            <person name="Amirebrahimi M."/>
            <person name="Yan J."/>
            <person name="Adam C."/>
            <person name="Keymanesh K."/>
            <person name="Ng V."/>
            <person name="Louie K."/>
            <person name="Northen T."/>
            <person name="Drula E."/>
            <person name="Henrissat B."/>
            <person name="Hsieh H.M."/>
            <person name="Youens-Clark K."/>
            <person name="Lutzoni F."/>
            <person name="Miadlikowska J."/>
            <person name="Eastwood D.C."/>
            <person name="Hamelin R.C."/>
            <person name="Grigoriev I.V."/>
            <person name="U'Ren J.M."/>
        </authorList>
    </citation>
    <scope>NUCLEOTIDE SEQUENCE [LARGE SCALE GENOMIC DNA]</scope>
    <source>
        <strain evidence="1 2">ER1909</strain>
    </source>
</reference>
<comment type="caution">
    <text evidence="1">The sequence shown here is derived from an EMBL/GenBank/DDBJ whole genome shotgun (WGS) entry which is preliminary data.</text>
</comment>